<evidence type="ECO:0000313" key="1">
    <source>
        <dbReference type="EMBL" id="QOV87544.1"/>
    </source>
</evidence>
<accession>A0A7M2WQM6</accession>
<gene>
    <name evidence="1" type="ORF">IPV69_14730</name>
</gene>
<evidence type="ECO:0000313" key="2">
    <source>
        <dbReference type="Proteomes" id="UP000593765"/>
    </source>
</evidence>
<protein>
    <recommendedName>
        <fullName evidence="3">Thioesterase domain-containing protein</fullName>
    </recommendedName>
</protein>
<dbReference type="Gene3D" id="3.40.50.1820">
    <property type="entry name" value="alpha/beta hydrolase"/>
    <property type="match status" value="1"/>
</dbReference>
<proteinExistence type="predicted"/>
<dbReference type="EMBL" id="CP063458">
    <property type="protein sequence ID" value="QOV87544.1"/>
    <property type="molecule type" value="Genomic_DNA"/>
</dbReference>
<dbReference type="KEGG" id="hbs:IPV69_14730"/>
<organism evidence="1 2">
    <name type="scientific">Humisphaera borealis</name>
    <dbReference type="NCBI Taxonomy" id="2807512"/>
    <lineage>
        <taxon>Bacteria</taxon>
        <taxon>Pseudomonadati</taxon>
        <taxon>Planctomycetota</taxon>
        <taxon>Phycisphaerae</taxon>
        <taxon>Tepidisphaerales</taxon>
        <taxon>Tepidisphaeraceae</taxon>
        <taxon>Humisphaera</taxon>
    </lineage>
</organism>
<keyword evidence="2" id="KW-1185">Reference proteome</keyword>
<dbReference type="SUPFAM" id="SSF53474">
    <property type="entry name" value="alpha/beta-Hydrolases"/>
    <property type="match status" value="1"/>
</dbReference>
<evidence type="ECO:0008006" key="3">
    <source>
        <dbReference type="Google" id="ProtNLM"/>
    </source>
</evidence>
<name>A0A7M2WQM6_9BACT</name>
<dbReference type="RefSeq" id="WP_206290449.1">
    <property type="nucleotide sequence ID" value="NZ_CP063458.1"/>
</dbReference>
<sequence>MTDLSTDALFAPAARQRYALRLGVGVPAIALLVGLLNGCNAAPAGDPSTLAAITAPTTSPASRSAIVLIRGWRDLYSDGIDQLASKLRQAGRPAVVFKEDQWRQVESALAERAAAKSLASPVILVGFSYGADDVILISRRLNEIGQSVDLLIVIDPVTPAEIPPNVVSCLNFYQSNGVWDAFPWLRGVPVKDEPARLTRHPPTTNIDIRTRPELLEPGTSHSTIAANAKVHAAIVDAVKRLPVETQN</sequence>
<dbReference type="InterPro" id="IPR029058">
    <property type="entry name" value="AB_hydrolase_fold"/>
</dbReference>
<reference evidence="1 2" key="1">
    <citation type="submission" date="2020-10" db="EMBL/GenBank/DDBJ databases">
        <title>Wide distribution of Phycisphaera-like planctomycetes from WD2101 soil group in peatlands and genome analysis of the first cultivated representative.</title>
        <authorList>
            <person name="Dedysh S.N."/>
            <person name="Beletsky A.V."/>
            <person name="Ivanova A."/>
            <person name="Kulichevskaya I.S."/>
            <person name="Suzina N.E."/>
            <person name="Philippov D.A."/>
            <person name="Rakitin A.L."/>
            <person name="Mardanov A.V."/>
            <person name="Ravin N.V."/>
        </authorList>
    </citation>
    <scope>NUCLEOTIDE SEQUENCE [LARGE SCALE GENOMIC DNA]</scope>
    <source>
        <strain evidence="1 2">M1803</strain>
    </source>
</reference>
<dbReference type="AlphaFoldDB" id="A0A7M2WQM6"/>
<dbReference type="Proteomes" id="UP000593765">
    <property type="component" value="Chromosome"/>
</dbReference>